<comment type="cofactor">
    <cofactor evidence="1">
        <name>Mg(2+)</name>
        <dbReference type="ChEBI" id="CHEBI:18420"/>
    </cofactor>
</comment>
<dbReference type="Gene3D" id="3.30.420.40">
    <property type="match status" value="2"/>
</dbReference>
<feature type="region of interest" description="Disordered" evidence="7">
    <location>
        <begin position="303"/>
        <end position="329"/>
    </location>
</feature>
<organism evidence="8">
    <name type="scientific">uncultured Sphingomonadaceae bacterium</name>
    <dbReference type="NCBI Taxonomy" id="169976"/>
    <lineage>
        <taxon>Bacteria</taxon>
        <taxon>Pseudomonadati</taxon>
        <taxon>Pseudomonadota</taxon>
        <taxon>Alphaproteobacteria</taxon>
        <taxon>Sphingomonadales</taxon>
        <taxon>Sphingomonadaceae</taxon>
        <taxon>environmental samples</taxon>
    </lineage>
</organism>
<sequence>MAPPLYGAIEAGGTKIIVAVGRGPDELLADARIPTAAPEESWPRVLAFLADASRAHGPLRAIGLASFGPVDVRRGSPTWGRLLRTTKPGWSGFDMAGPLAARFGVPVGFDTDVNGAALGEARWGAARDLSCAAYVTVGTGVGGGAVIDGRPLHGLLHPEMGHVPVRRVAGDDFPGVCPFHTDCIEGMASGPAILARCGTSLDKLPAEHPVRGLVAAYLGQLCAQIALLLSPERIVLGGGVMTGGGLHGAVAREMNGWLRGYVQAEAVEAPGYLVPPALGDRAGLLGALALAADAGGRAASRATASASRRTLSSRGPDVSTRASLHGRSL</sequence>
<evidence type="ECO:0000256" key="1">
    <source>
        <dbReference type="ARBA" id="ARBA00001946"/>
    </source>
</evidence>
<dbReference type="GO" id="GO:0008865">
    <property type="term" value="F:fructokinase activity"/>
    <property type="evidence" value="ECO:0007669"/>
    <property type="project" value="UniProtKB-EC"/>
</dbReference>
<evidence type="ECO:0000256" key="6">
    <source>
        <dbReference type="ARBA" id="ARBA00048451"/>
    </source>
</evidence>
<dbReference type="Pfam" id="PF00480">
    <property type="entry name" value="ROK"/>
    <property type="match status" value="1"/>
</dbReference>
<dbReference type="InterPro" id="IPR049874">
    <property type="entry name" value="ROK_cs"/>
</dbReference>
<proteinExistence type="predicted"/>
<keyword evidence="8" id="KW-0418">Kinase</keyword>
<dbReference type="InterPro" id="IPR000600">
    <property type="entry name" value="ROK"/>
</dbReference>
<dbReference type="SUPFAM" id="SSF53067">
    <property type="entry name" value="Actin-like ATPase domain"/>
    <property type="match status" value="1"/>
</dbReference>
<evidence type="ECO:0000256" key="7">
    <source>
        <dbReference type="SAM" id="MobiDB-lite"/>
    </source>
</evidence>
<keyword evidence="4" id="KW-0460">Magnesium</keyword>
<dbReference type="CDD" id="cd24067">
    <property type="entry name" value="ASKHA_NBD_ROK_BsFRK-like"/>
    <property type="match status" value="1"/>
</dbReference>
<keyword evidence="2" id="KW-0479">Metal-binding</keyword>
<dbReference type="AlphaFoldDB" id="A0A6J4SNS8"/>
<evidence type="ECO:0000313" key="8">
    <source>
        <dbReference type="EMBL" id="CAA9497963.1"/>
    </source>
</evidence>
<dbReference type="InterPro" id="IPR051804">
    <property type="entry name" value="Carb_Metab_Reg_Kinase/Isom"/>
</dbReference>
<evidence type="ECO:0000256" key="2">
    <source>
        <dbReference type="ARBA" id="ARBA00022723"/>
    </source>
</evidence>
<dbReference type="EMBL" id="CADCVW010000047">
    <property type="protein sequence ID" value="CAA9497963.1"/>
    <property type="molecule type" value="Genomic_DNA"/>
</dbReference>
<dbReference type="PROSITE" id="PS01125">
    <property type="entry name" value="ROK"/>
    <property type="match status" value="1"/>
</dbReference>
<dbReference type="EC" id="2.7.1.4" evidence="5"/>
<dbReference type="PANTHER" id="PTHR42742:SF3">
    <property type="entry name" value="FRUCTOKINASE"/>
    <property type="match status" value="1"/>
</dbReference>
<keyword evidence="8" id="KW-0808">Transferase</keyword>
<accession>A0A6J4SNS8</accession>
<reference evidence="8" key="1">
    <citation type="submission" date="2020-02" db="EMBL/GenBank/DDBJ databases">
        <authorList>
            <person name="Meier V. D."/>
        </authorList>
    </citation>
    <scope>NUCLEOTIDE SEQUENCE</scope>
    <source>
        <strain evidence="8">AVDCRST_MAG39</strain>
    </source>
</reference>
<keyword evidence="3" id="KW-0862">Zinc</keyword>
<dbReference type="GO" id="GO:0046872">
    <property type="term" value="F:metal ion binding"/>
    <property type="evidence" value="ECO:0007669"/>
    <property type="project" value="UniProtKB-KW"/>
</dbReference>
<feature type="compositionally biased region" description="Low complexity" evidence="7">
    <location>
        <begin position="303"/>
        <end position="315"/>
    </location>
</feature>
<gene>
    <name evidence="8" type="ORF">AVDCRST_MAG39-1231</name>
</gene>
<dbReference type="InterPro" id="IPR043129">
    <property type="entry name" value="ATPase_NBD"/>
</dbReference>
<evidence type="ECO:0000256" key="5">
    <source>
        <dbReference type="ARBA" id="ARBA00038887"/>
    </source>
</evidence>
<dbReference type="PANTHER" id="PTHR42742">
    <property type="entry name" value="TRANSCRIPTIONAL REPRESSOR MPRA"/>
    <property type="match status" value="1"/>
</dbReference>
<protein>
    <recommendedName>
        <fullName evidence="5">fructokinase</fullName>
        <ecNumber evidence="5">2.7.1.4</ecNumber>
    </recommendedName>
</protein>
<comment type="catalytic activity">
    <reaction evidence="6">
        <text>D-fructose + ATP = D-fructose 6-phosphate + ADP + H(+)</text>
        <dbReference type="Rhea" id="RHEA:16125"/>
        <dbReference type="ChEBI" id="CHEBI:15378"/>
        <dbReference type="ChEBI" id="CHEBI:30616"/>
        <dbReference type="ChEBI" id="CHEBI:37721"/>
        <dbReference type="ChEBI" id="CHEBI:61527"/>
        <dbReference type="ChEBI" id="CHEBI:456216"/>
        <dbReference type="EC" id="2.7.1.4"/>
    </reaction>
</comment>
<name>A0A6J4SNS8_9SPHN</name>
<evidence type="ECO:0000256" key="4">
    <source>
        <dbReference type="ARBA" id="ARBA00022842"/>
    </source>
</evidence>
<evidence type="ECO:0000256" key="3">
    <source>
        <dbReference type="ARBA" id="ARBA00022833"/>
    </source>
</evidence>